<protein>
    <submittedName>
        <fullName evidence="1">Uncharacterized protein</fullName>
    </submittedName>
</protein>
<evidence type="ECO:0000313" key="1">
    <source>
        <dbReference type="EMBL" id="OEV36151.1"/>
    </source>
</evidence>
<dbReference type="AlphaFoldDB" id="A0A1E7N631"/>
<dbReference type="Proteomes" id="UP000037395">
    <property type="component" value="Unassembled WGS sequence"/>
</dbReference>
<keyword evidence="2" id="KW-1185">Reference proteome</keyword>
<proteinExistence type="predicted"/>
<comment type="caution">
    <text evidence="1">The sequence shown here is derived from an EMBL/GenBank/DDBJ whole genome shotgun (WGS) entry which is preliminary data.</text>
</comment>
<organism evidence="1 2">
    <name type="scientific">Kitasatospora aureofaciens</name>
    <name type="common">Streptomyces aureofaciens</name>
    <dbReference type="NCBI Taxonomy" id="1894"/>
    <lineage>
        <taxon>Bacteria</taxon>
        <taxon>Bacillati</taxon>
        <taxon>Actinomycetota</taxon>
        <taxon>Actinomycetes</taxon>
        <taxon>Kitasatosporales</taxon>
        <taxon>Streptomycetaceae</taxon>
        <taxon>Kitasatospora</taxon>
    </lineage>
</organism>
<sequence length="112" mass="12442">MECIACLQPFPGLAVEYFVESVSSFSAPPITGVDATEALASDMKEIAVLSERRLSMGYRSAIPGYQRLRIVRLPEICHGYLTPRISPALLQDSIEIAMRRLFRITIGFHAGR</sequence>
<evidence type="ECO:0000313" key="2">
    <source>
        <dbReference type="Proteomes" id="UP000037395"/>
    </source>
</evidence>
<accession>A0A1E7N631</accession>
<dbReference type="KEGG" id="kau:B6264_15280"/>
<name>A0A1E7N631_KITAU</name>
<dbReference type="EMBL" id="JPRF03000030">
    <property type="protein sequence ID" value="OEV36151.1"/>
    <property type="molecule type" value="Genomic_DNA"/>
</dbReference>
<gene>
    <name evidence="1" type="ORF">HS99_0031300</name>
</gene>
<reference evidence="1" key="1">
    <citation type="submission" date="2016-08" db="EMBL/GenBank/DDBJ databases">
        <title>Sequencing, Assembly and Comparative Genomics of S. aureofaciens ATCC 10762.</title>
        <authorList>
            <person name="Gradnigo J.S."/>
            <person name="Johnson N."/>
            <person name="Somerville G.A."/>
        </authorList>
    </citation>
    <scope>NUCLEOTIDE SEQUENCE [LARGE SCALE GENOMIC DNA]</scope>
    <source>
        <strain evidence="1">ATCC 10762</strain>
    </source>
</reference>